<reference evidence="1 2" key="1">
    <citation type="journal article" date="2019" name="ISME J.">
        <title>Deianiraea, an extracellular bacterium associated with the ciliate Paramecium, suggests an alternative scenario for the evolution of Rickettsiales.</title>
        <authorList>
            <person name="Castelli M."/>
            <person name="Sabaneyeva E."/>
            <person name="Lanzoni O."/>
            <person name="Lebedeva N."/>
            <person name="Floriano A.M."/>
            <person name="Gaiarsa S."/>
            <person name="Benken K."/>
            <person name="Modeo L."/>
            <person name="Bandi C."/>
            <person name="Potekhin A."/>
            <person name="Sassera D."/>
            <person name="Petroni G."/>
        </authorList>
    </citation>
    <scope>NUCLEOTIDE SEQUENCE [LARGE SCALE GENOMIC DNA]</scope>
    <source>
        <strain evidence="1">CyL4-1</strain>
    </source>
</reference>
<gene>
    <name evidence="1" type="ORF">Deia_00852</name>
</gene>
<name>A0A5B8XE66_9RICK</name>
<evidence type="ECO:0000313" key="2">
    <source>
        <dbReference type="Proteomes" id="UP000321934"/>
    </source>
</evidence>
<evidence type="ECO:0000313" key="1">
    <source>
        <dbReference type="EMBL" id="QED23639.1"/>
    </source>
</evidence>
<protein>
    <submittedName>
        <fullName evidence="1">Uncharacterized protein</fullName>
    </submittedName>
</protein>
<dbReference type="Proteomes" id="UP000321934">
    <property type="component" value="Chromosome"/>
</dbReference>
<dbReference type="RefSeq" id="WP_146820903.1">
    <property type="nucleotide sequence ID" value="NZ_CP029077.1"/>
</dbReference>
<keyword evidence="2" id="KW-1185">Reference proteome</keyword>
<accession>A0A5B8XE66</accession>
<organism evidence="1 2">
    <name type="scientific">Candidatus Deianiraea vastatrix</name>
    <dbReference type="NCBI Taxonomy" id="2163644"/>
    <lineage>
        <taxon>Bacteria</taxon>
        <taxon>Pseudomonadati</taxon>
        <taxon>Pseudomonadota</taxon>
        <taxon>Alphaproteobacteria</taxon>
        <taxon>Rickettsiales</taxon>
        <taxon>Candidatus Deianiraeaceae</taxon>
        <taxon>Candidatus Deianiraea</taxon>
    </lineage>
</organism>
<dbReference type="AlphaFoldDB" id="A0A5B8XE66"/>
<dbReference type="EMBL" id="CP029077">
    <property type="protein sequence ID" value="QED23639.1"/>
    <property type="molecule type" value="Genomic_DNA"/>
</dbReference>
<sequence length="120" mass="13533">MKKIITLLLLASCQGPYLPMSGFMNKPIGKGNMMPPTDLRITNLLPFRQEPFKPIDQSMRSATTVSSLKTVDSFDILVYKYYLPHDDKWNSIHAAQIQANVFSTPGMPKATDNQLPEIFD</sequence>
<proteinExistence type="predicted"/>